<evidence type="ECO:0000313" key="1">
    <source>
        <dbReference type="EMBL" id="KAJ2992244.1"/>
    </source>
</evidence>
<name>A0ACC1PJ35_9PEZI</name>
<reference evidence="1" key="1">
    <citation type="submission" date="2022-10" db="EMBL/GenBank/DDBJ databases">
        <title>Genome Sequence of Xylaria curta.</title>
        <authorList>
            <person name="Buettner E."/>
        </authorList>
    </citation>
    <scope>NUCLEOTIDE SEQUENCE</scope>
    <source>
        <strain evidence="1">Babe10</strain>
    </source>
</reference>
<gene>
    <name evidence="1" type="ORF">NUW58_g2230</name>
</gene>
<sequence>MATRNTPNQSPVTTSTALEFDVVIIGAGIAGINSAYRLQTQGPPGLKYVILENRDSIGGTWDLFRYPGIRSDSDIFTFGLSWSPWKGGDTVVPGGEIKNYLVQSAKSAGIDQHIRYHHKVETADWQSTDQRWVFQVNVAGKEKPVIYRSRFALLGTGYYDYETPRQTVIPGIENFKGKVIHPQFWPEDYDYTGKDVVVIGSGATAITIIPSIADKAKRATMLQRSPGYIVSLHSTSFFARFLFAILPAAFAHKLNRLVWLSQGRFATWFCTTFPERAKKLIRTATIEQLPPDIKWDPNFKPRYNPWDQRLCVSKDGDFYAVLRSGKANVVTDEIKAVTSNTIELRSGASLHPDVIVTATGLKLRFGGGIQFSVDGERIEISDKFAWKAAMLEDVPNLVFMLGYENASWTLGVDVGVHLFIRLLGLMKEKNAMVIVPKLSVPIQETRAMKLTSTYITTAGRVWPKAGTGQWSPKTNYFVDMAKAKWGNVTEALVTQSLQQAWIHLLRLCSIKGLENAGSPKPAPDITIKLQHYIGDMSPAAFRQGLWEFILAEPPGALVLRFLRARKWDVEKAMAMLVSAVNWRVQRNMAETVIRVGESVGLKEDPSPDEKALISQYRSGKLYSRGMDKENHPVYIIKVRLHDPQLQSSEAVEIYILHHIESLRTLATPTNDEISIVFDMTGFGMKNMDFHIVKFLASVFEARYPETLGVVLIHNAPFIFWGIWNIIKGWLDPVVASKIHFTRKPADLLQFISEENLQTSFGGKDTWEYEYIEPVPGENARLEEVEKRAEIQQEQNKLIGEFEQKTIDPCGCISICGVDVIPQNPSSVECPMLSKMHSIIRRANVLAYKIEKINRYIEMGKNIEARKEDITQLERSENDFLVLNADMRDILLELDEKSWDTLTNQEEFCSLFESIFGWHLTEIREKRRRCSNELH</sequence>
<dbReference type="Proteomes" id="UP001143856">
    <property type="component" value="Unassembled WGS sequence"/>
</dbReference>
<proteinExistence type="predicted"/>
<protein>
    <submittedName>
        <fullName evidence="1">Uncharacterized protein</fullName>
    </submittedName>
</protein>
<keyword evidence="2" id="KW-1185">Reference proteome</keyword>
<accession>A0ACC1PJ35</accession>
<evidence type="ECO:0000313" key="2">
    <source>
        <dbReference type="Proteomes" id="UP001143856"/>
    </source>
</evidence>
<organism evidence="1 2">
    <name type="scientific">Xylaria curta</name>
    <dbReference type="NCBI Taxonomy" id="42375"/>
    <lineage>
        <taxon>Eukaryota</taxon>
        <taxon>Fungi</taxon>
        <taxon>Dikarya</taxon>
        <taxon>Ascomycota</taxon>
        <taxon>Pezizomycotina</taxon>
        <taxon>Sordariomycetes</taxon>
        <taxon>Xylariomycetidae</taxon>
        <taxon>Xylariales</taxon>
        <taxon>Xylariaceae</taxon>
        <taxon>Xylaria</taxon>
    </lineage>
</organism>
<dbReference type="EMBL" id="JAPDGR010000281">
    <property type="protein sequence ID" value="KAJ2992244.1"/>
    <property type="molecule type" value="Genomic_DNA"/>
</dbReference>
<comment type="caution">
    <text evidence="1">The sequence shown here is derived from an EMBL/GenBank/DDBJ whole genome shotgun (WGS) entry which is preliminary data.</text>
</comment>